<evidence type="ECO:0000313" key="2">
    <source>
        <dbReference type="Proteomes" id="UP000824533"/>
    </source>
</evidence>
<accession>A0ACC1DJF2</accession>
<comment type="caution">
    <text evidence="1">The sequence shown here is derived from an EMBL/GenBank/DDBJ whole genome shotgun (WGS) entry which is preliminary data.</text>
</comment>
<protein>
    <submittedName>
        <fullName evidence="1">Uncharacterized protein</fullName>
    </submittedName>
</protein>
<name>A0ACC1DJF2_9NEOP</name>
<keyword evidence="2" id="KW-1185">Reference proteome</keyword>
<proteinExistence type="predicted"/>
<reference evidence="1 2" key="1">
    <citation type="journal article" date="2021" name="Front. Genet.">
        <title>Chromosome-Level Genome Assembly Reveals Significant Gene Expansion in the Toll and IMD Signaling Pathways of Dendrolimus kikuchii.</title>
        <authorList>
            <person name="Zhou J."/>
            <person name="Wu P."/>
            <person name="Xiong Z."/>
            <person name="Liu N."/>
            <person name="Zhao N."/>
            <person name="Ji M."/>
            <person name="Qiu Y."/>
            <person name="Yang B."/>
        </authorList>
    </citation>
    <scope>NUCLEOTIDE SEQUENCE [LARGE SCALE GENOMIC DNA]</scope>
    <source>
        <strain evidence="1">Ann1</strain>
    </source>
</reference>
<sequence>MLTMLYFQQKSVSIFLYGSRLNIVSPTLRTRRTAASGLPSPTCLLNACTRSRSFKMSRVGRTRRTRVYDCNFNKGESYYRPVLDRLDGKTPAAREPDRDRVRSDVENRIKTALDEAEAPNGELFDSRGARATRGRPLSSAFEEEDLSDEITESLKRLRAGKKSSHFAEDIDFENSVSNLENRMRISDKILESVGIGHSEVSGARRALQENEERTEKRIARRLNASNEQDSTSLTKWTALKSADDESAAAQRAKVTRARLSDLEDEMAELTERNAAREKRAARLRALVADSDSTETLTTVAASKVTMRSEREKKQVTF</sequence>
<gene>
    <name evidence="1" type="ORF">K1T71_000185</name>
</gene>
<evidence type="ECO:0000313" key="1">
    <source>
        <dbReference type="EMBL" id="KAJ0183762.1"/>
    </source>
</evidence>
<dbReference type="Proteomes" id="UP000824533">
    <property type="component" value="Linkage Group LG01"/>
</dbReference>
<organism evidence="1 2">
    <name type="scientific">Dendrolimus kikuchii</name>
    <dbReference type="NCBI Taxonomy" id="765133"/>
    <lineage>
        <taxon>Eukaryota</taxon>
        <taxon>Metazoa</taxon>
        <taxon>Ecdysozoa</taxon>
        <taxon>Arthropoda</taxon>
        <taxon>Hexapoda</taxon>
        <taxon>Insecta</taxon>
        <taxon>Pterygota</taxon>
        <taxon>Neoptera</taxon>
        <taxon>Endopterygota</taxon>
        <taxon>Lepidoptera</taxon>
        <taxon>Glossata</taxon>
        <taxon>Ditrysia</taxon>
        <taxon>Bombycoidea</taxon>
        <taxon>Lasiocampidae</taxon>
        <taxon>Dendrolimus</taxon>
    </lineage>
</organism>
<dbReference type="EMBL" id="CM034387">
    <property type="protein sequence ID" value="KAJ0183762.1"/>
    <property type="molecule type" value="Genomic_DNA"/>
</dbReference>